<feature type="compositionally biased region" description="Low complexity" evidence="1">
    <location>
        <begin position="47"/>
        <end position="63"/>
    </location>
</feature>
<dbReference type="AlphaFoldDB" id="A0A7E4ZUG6"/>
<evidence type="ECO:0000313" key="2">
    <source>
        <dbReference type="Proteomes" id="UP000492821"/>
    </source>
</evidence>
<reference evidence="3" key="2">
    <citation type="submission" date="2020-10" db="UniProtKB">
        <authorList>
            <consortium name="WormBaseParasite"/>
        </authorList>
    </citation>
    <scope>IDENTIFICATION</scope>
</reference>
<reference evidence="2" key="1">
    <citation type="journal article" date="2013" name="Genetics">
        <title>The draft genome and transcriptome of Panagrellus redivivus are shaped by the harsh demands of a free-living lifestyle.</title>
        <authorList>
            <person name="Srinivasan J."/>
            <person name="Dillman A.R."/>
            <person name="Macchietto M.G."/>
            <person name="Heikkinen L."/>
            <person name="Lakso M."/>
            <person name="Fracchia K.M."/>
            <person name="Antoshechkin I."/>
            <person name="Mortazavi A."/>
            <person name="Wong G."/>
            <person name="Sternberg P.W."/>
        </authorList>
    </citation>
    <scope>NUCLEOTIDE SEQUENCE [LARGE SCALE GENOMIC DNA]</scope>
    <source>
        <strain evidence="2">MT8872</strain>
    </source>
</reference>
<protein>
    <submittedName>
        <fullName evidence="3">Uncharacterized protein</fullName>
    </submittedName>
</protein>
<keyword evidence="2" id="KW-1185">Reference proteome</keyword>
<evidence type="ECO:0000313" key="3">
    <source>
        <dbReference type="WBParaSite" id="Pan_g17996.t1"/>
    </source>
</evidence>
<dbReference type="Proteomes" id="UP000492821">
    <property type="component" value="Unassembled WGS sequence"/>
</dbReference>
<dbReference type="WBParaSite" id="Pan_g17996.t1">
    <property type="protein sequence ID" value="Pan_g17996.t1"/>
    <property type="gene ID" value="Pan_g17996"/>
</dbReference>
<evidence type="ECO:0000256" key="1">
    <source>
        <dbReference type="SAM" id="MobiDB-lite"/>
    </source>
</evidence>
<organism evidence="2 3">
    <name type="scientific">Panagrellus redivivus</name>
    <name type="common">Microworm</name>
    <dbReference type="NCBI Taxonomy" id="6233"/>
    <lineage>
        <taxon>Eukaryota</taxon>
        <taxon>Metazoa</taxon>
        <taxon>Ecdysozoa</taxon>
        <taxon>Nematoda</taxon>
        <taxon>Chromadorea</taxon>
        <taxon>Rhabditida</taxon>
        <taxon>Tylenchina</taxon>
        <taxon>Panagrolaimomorpha</taxon>
        <taxon>Panagrolaimoidea</taxon>
        <taxon>Panagrolaimidae</taxon>
        <taxon>Panagrellus</taxon>
    </lineage>
</organism>
<feature type="region of interest" description="Disordered" evidence="1">
    <location>
        <begin position="33"/>
        <end position="63"/>
    </location>
</feature>
<proteinExistence type="predicted"/>
<name>A0A7E4ZUG6_PANRE</name>
<sequence>MKTAVFGHDDGCDESSSATGPILAPPLTFAAPHSSLSVTGTSHQRRSGTSPSVTGSGVSATSSPAMFRAHTRRASRMQNVLVEQQWWGEPCAASVSWHRSCRSIPPQVATRKIGKSTPHLPYFYQTDVT</sequence>
<accession>A0A7E4ZUG6</accession>